<dbReference type="Proteomes" id="UP000472372">
    <property type="component" value="Chromosome 3"/>
</dbReference>
<dbReference type="InterPro" id="IPR038883">
    <property type="entry name" value="AN11006-like"/>
</dbReference>
<dbReference type="PANTHER" id="PTHR42085">
    <property type="entry name" value="F-BOX DOMAIN-CONTAINING PROTEIN"/>
    <property type="match status" value="1"/>
</dbReference>
<name>A0A6S6VX60_9PLEO</name>
<sequence length="285" mass="31913">MASAYYFAAHFNIPTARISETTLISTTTFNNPFPLGKDAIPSEKPHPSQQPRSRFTRSDQPDSLFFRLPAELRNQVYEELLCAGTPSSKALATNPINAIAGKYSPIYPAILSTCKRIYEEAQDLPYTTHIFNAHASLLTSLPHLVSPAKPVLNTTHISKIRRWKLNLRLDTDPWFSAKNVTAAFTGAEYLEIHVWQSTFDGCDASVLRLFWGIRGVGVARVTGCADEVLARWLEERMMMPRVAEEHEGCQCEEAICGKCGKKIGGGDEMEWFVRSGRDVWMSGNR</sequence>
<protein>
    <submittedName>
        <fullName evidence="1">Uncharacterized protein</fullName>
    </submittedName>
</protein>
<proteinExistence type="predicted"/>
<dbReference type="PANTHER" id="PTHR42085:SF4">
    <property type="entry name" value="F-BOX DOMAIN-CONTAINING PROTEIN"/>
    <property type="match status" value="1"/>
</dbReference>
<dbReference type="AlphaFoldDB" id="A0A6S6VX60"/>
<evidence type="ECO:0000313" key="2">
    <source>
        <dbReference type="Proteomes" id="UP000472372"/>
    </source>
</evidence>
<evidence type="ECO:0000313" key="1">
    <source>
        <dbReference type="EMBL" id="CAE7022527.1"/>
    </source>
</evidence>
<reference evidence="1" key="1">
    <citation type="submission" date="2021-02" db="EMBL/GenBank/DDBJ databases">
        <authorList>
            <person name="Syme A R."/>
            <person name="Syme A R."/>
            <person name="Moolhuijzen P."/>
        </authorList>
    </citation>
    <scope>NUCLEOTIDE SEQUENCE</scope>
    <source>
        <strain evidence="1">W1-1</strain>
    </source>
</reference>
<dbReference type="EMBL" id="HG992979">
    <property type="protein sequence ID" value="CAE7022527.1"/>
    <property type="molecule type" value="Genomic_DNA"/>
</dbReference>
<organism evidence="1 2">
    <name type="scientific">Pyrenophora teres f. teres</name>
    <dbReference type="NCBI Taxonomy" id="97479"/>
    <lineage>
        <taxon>Eukaryota</taxon>
        <taxon>Fungi</taxon>
        <taxon>Dikarya</taxon>
        <taxon>Ascomycota</taxon>
        <taxon>Pezizomycotina</taxon>
        <taxon>Dothideomycetes</taxon>
        <taxon>Pleosporomycetidae</taxon>
        <taxon>Pleosporales</taxon>
        <taxon>Pleosporineae</taxon>
        <taxon>Pleosporaceae</taxon>
        <taxon>Pyrenophora</taxon>
    </lineage>
</organism>
<gene>
    <name evidence="1" type="ORF">PTTW11_03444</name>
</gene>
<accession>A0A6S6VX60</accession>